<accession>A0A518EMF0</accession>
<dbReference type="PANTHER" id="PTHR38764">
    <property type="entry name" value="ACYL CARRIER PROTEIN PHOSPHODIESTERASE"/>
    <property type="match status" value="1"/>
</dbReference>
<dbReference type="PANTHER" id="PTHR38764:SF1">
    <property type="entry name" value="ACYL CARRIER PROTEIN PHOSPHODIESTERASE"/>
    <property type="match status" value="1"/>
</dbReference>
<dbReference type="Proteomes" id="UP000320390">
    <property type="component" value="Chromosome"/>
</dbReference>
<dbReference type="InterPro" id="IPR007431">
    <property type="entry name" value="ACP_PD"/>
</dbReference>
<proteinExistence type="predicted"/>
<evidence type="ECO:0000313" key="4">
    <source>
        <dbReference type="EMBL" id="QDV05268.1"/>
    </source>
</evidence>
<dbReference type="EC" id="3.1.4.14" evidence="4"/>
<dbReference type="Pfam" id="PF04336">
    <property type="entry name" value="ACP_PD"/>
    <property type="match status" value="1"/>
</dbReference>
<keyword evidence="1" id="KW-0444">Lipid biosynthesis</keyword>
<gene>
    <name evidence="4" type="primary">acpH</name>
    <name evidence="4" type="ORF">Poly30_07640</name>
</gene>
<dbReference type="RefSeq" id="WP_145194683.1">
    <property type="nucleotide sequence ID" value="NZ_CP036434.1"/>
</dbReference>
<dbReference type="OrthoDB" id="8442777at2"/>
<organism evidence="4 5">
    <name type="scientific">Saltatorellus ferox</name>
    <dbReference type="NCBI Taxonomy" id="2528018"/>
    <lineage>
        <taxon>Bacteria</taxon>
        <taxon>Pseudomonadati</taxon>
        <taxon>Planctomycetota</taxon>
        <taxon>Planctomycetia</taxon>
        <taxon>Planctomycetia incertae sedis</taxon>
        <taxon>Saltatorellus</taxon>
    </lineage>
</organism>
<keyword evidence="5" id="KW-1185">Reference proteome</keyword>
<keyword evidence="2 4" id="KW-0378">Hydrolase</keyword>
<dbReference type="EMBL" id="CP036434">
    <property type="protein sequence ID" value="QDV05268.1"/>
    <property type="molecule type" value="Genomic_DNA"/>
</dbReference>
<evidence type="ECO:0000313" key="5">
    <source>
        <dbReference type="Proteomes" id="UP000320390"/>
    </source>
</evidence>
<evidence type="ECO:0000256" key="1">
    <source>
        <dbReference type="ARBA" id="ARBA00022516"/>
    </source>
</evidence>
<dbReference type="GO" id="GO:0008770">
    <property type="term" value="F:[acyl-carrier-protein] phosphodiesterase activity"/>
    <property type="evidence" value="ECO:0007669"/>
    <property type="project" value="UniProtKB-EC"/>
</dbReference>
<sequence>MNYLAHSTLAEDSEEARLGSLLGDFSKGLDVERLTPTMRFALEEHRAVDAWFDALPEIREERRSYPPHLRRFAGILTDVFFDHFLVRRWSDLCDRPMESVTSSLYRALEVHAHVLPPRLREVAPSMIERDWLGSYGDIRNIERALHGIDRRMRRSTPITEGIDVLHRRGEELEALVLEVFPRVRAFTEERRALLR</sequence>
<dbReference type="AlphaFoldDB" id="A0A518EMF0"/>
<evidence type="ECO:0000256" key="3">
    <source>
        <dbReference type="ARBA" id="ARBA00023098"/>
    </source>
</evidence>
<protein>
    <submittedName>
        <fullName evidence="4">Acyl carrier protein phosphodiesterase</fullName>
        <ecNumber evidence="4">3.1.4.14</ecNumber>
    </submittedName>
</protein>
<name>A0A518EMF0_9BACT</name>
<dbReference type="GO" id="GO:0006633">
    <property type="term" value="P:fatty acid biosynthetic process"/>
    <property type="evidence" value="ECO:0007669"/>
    <property type="project" value="InterPro"/>
</dbReference>
<dbReference type="PIRSF" id="PIRSF011489">
    <property type="entry name" value="DUF479"/>
    <property type="match status" value="1"/>
</dbReference>
<keyword evidence="3" id="KW-0443">Lipid metabolism</keyword>
<reference evidence="4 5" key="1">
    <citation type="submission" date="2019-02" db="EMBL/GenBank/DDBJ databases">
        <title>Deep-cultivation of Planctomycetes and their phenomic and genomic characterization uncovers novel biology.</title>
        <authorList>
            <person name="Wiegand S."/>
            <person name="Jogler M."/>
            <person name="Boedeker C."/>
            <person name="Pinto D."/>
            <person name="Vollmers J."/>
            <person name="Rivas-Marin E."/>
            <person name="Kohn T."/>
            <person name="Peeters S.H."/>
            <person name="Heuer A."/>
            <person name="Rast P."/>
            <person name="Oberbeckmann S."/>
            <person name="Bunk B."/>
            <person name="Jeske O."/>
            <person name="Meyerdierks A."/>
            <person name="Storesund J.E."/>
            <person name="Kallscheuer N."/>
            <person name="Luecker S."/>
            <person name="Lage O.M."/>
            <person name="Pohl T."/>
            <person name="Merkel B.J."/>
            <person name="Hornburger P."/>
            <person name="Mueller R.-W."/>
            <person name="Bruemmer F."/>
            <person name="Labrenz M."/>
            <person name="Spormann A.M."/>
            <person name="Op den Camp H."/>
            <person name="Overmann J."/>
            <person name="Amann R."/>
            <person name="Jetten M.S.M."/>
            <person name="Mascher T."/>
            <person name="Medema M.H."/>
            <person name="Devos D.P."/>
            <person name="Kaster A.-K."/>
            <person name="Ovreas L."/>
            <person name="Rohde M."/>
            <person name="Galperin M.Y."/>
            <person name="Jogler C."/>
        </authorList>
    </citation>
    <scope>NUCLEOTIDE SEQUENCE [LARGE SCALE GENOMIC DNA]</scope>
    <source>
        <strain evidence="4 5">Poly30</strain>
    </source>
</reference>
<evidence type="ECO:0000256" key="2">
    <source>
        <dbReference type="ARBA" id="ARBA00022801"/>
    </source>
</evidence>